<dbReference type="SUPFAM" id="SSF52047">
    <property type="entry name" value="RNI-like"/>
    <property type="match status" value="1"/>
</dbReference>
<sequence length="638" mass="72873">MNDYKVNDYISLKLEGRNTVIYVAGKRFRQCKYLLLNIPTEKENLVESIQSIDEAAEYLDESLKHRADLEEDVYPIDISPEVGFWAHCSNLQAWSDNGYDTNLLHSNLAFPLLKQLIKVGDKKANKAFKEEIAFRLESGYLPTIKYLWNEGFIKYLLREETSIIPDLKYKELEHILAIEDFVNVKFYWAETGEDLTEKRVYFSTSGGYITELAIFYISDMDVFPKPITELKHLTKLTIYGTSIKSIIDNISNLKSLKYLDLSSNKINKLPETIGECKSLKVLNLSGNIVAQLPQSIGNLTMLTQLDLSNNNLSQLPDSIGKLTNLKDLNIRSNQFKTLPPSMENLYSLESLDLQKNIFTSIPELIFNLKSLNSLLINRNKIDTNNTYKNLLKLNGLTYLQIDKNNLGQFNELIEKLEKIKRFSLQIDNGYPPSVRYLWNEGLIKRFILEEPSITPKFNYKELKYVLDIEDLVNTKVFWAGDREDPIGKKVWFSVNDEHITELVIADIPALDIFPEPITNLRHLIKLTMLGNSITSIPDTIGNLASLKFLDLSQNKIIRLPETIGNCNKLEVLKLRGNVIKQLPQSIGNLTLLTQLDLFDNSLSILPDSIGKLGNLKNLNLGRNKLETLPTSIENLKSL</sequence>
<dbReference type="AlphaFoldDB" id="A0A0F9MBC7"/>
<keyword evidence="1" id="KW-0433">Leucine-rich repeat</keyword>
<dbReference type="SMART" id="SM00364">
    <property type="entry name" value="LRR_BAC"/>
    <property type="match status" value="9"/>
</dbReference>
<feature type="domain" description="Disease resistance R13L4/SHOC-2-like LRR" evidence="3">
    <location>
        <begin position="563"/>
        <end position="638"/>
    </location>
</feature>
<dbReference type="SUPFAM" id="SSF52058">
    <property type="entry name" value="L domain-like"/>
    <property type="match status" value="1"/>
</dbReference>
<dbReference type="SMART" id="SM00365">
    <property type="entry name" value="LRR_SD22"/>
    <property type="match status" value="6"/>
</dbReference>
<reference evidence="4" key="1">
    <citation type="journal article" date="2015" name="Nature">
        <title>Complex archaea that bridge the gap between prokaryotes and eukaryotes.</title>
        <authorList>
            <person name="Spang A."/>
            <person name="Saw J.H."/>
            <person name="Jorgensen S.L."/>
            <person name="Zaremba-Niedzwiedzka K."/>
            <person name="Martijn J."/>
            <person name="Lind A.E."/>
            <person name="van Eijk R."/>
            <person name="Schleper C."/>
            <person name="Guy L."/>
            <person name="Ettema T.J."/>
        </authorList>
    </citation>
    <scope>NUCLEOTIDE SEQUENCE</scope>
</reference>
<dbReference type="InterPro" id="IPR055414">
    <property type="entry name" value="LRR_R13L4/SHOC2-like"/>
</dbReference>
<dbReference type="InterPro" id="IPR032675">
    <property type="entry name" value="LRR_dom_sf"/>
</dbReference>
<dbReference type="PRINTS" id="PR00019">
    <property type="entry name" value="LEURICHRPT"/>
</dbReference>
<dbReference type="Gene3D" id="3.80.10.10">
    <property type="entry name" value="Ribonuclease Inhibitor"/>
    <property type="match status" value="2"/>
</dbReference>
<dbReference type="InterPro" id="IPR003591">
    <property type="entry name" value="Leu-rich_rpt_typical-subtyp"/>
</dbReference>
<proteinExistence type="predicted"/>
<dbReference type="InterPro" id="IPR050216">
    <property type="entry name" value="LRR_domain-containing"/>
</dbReference>
<evidence type="ECO:0000256" key="1">
    <source>
        <dbReference type="ARBA" id="ARBA00022614"/>
    </source>
</evidence>
<evidence type="ECO:0000259" key="3">
    <source>
        <dbReference type="Pfam" id="PF23598"/>
    </source>
</evidence>
<comment type="caution">
    <text evidence="4">The sequence shown here is derived from an EMBL/GenBank/DDBJ whole genome shotgun (WGS) entry which is preliminary data.</text>
</comment>
<accession>A0A0F9MBC7</accession>
<dbReference type="EMBL" id="LAZR01010528">
    <property type="protein sequence ID" value="KKM66457.1"/>
    <property type="molecule type" value="Genomic_DNA"/>
</dbReference>
<feature type="domain" description="Disease resistance R13L4/SHOC-2-like LRR" evidence="3">
    <location>
        <begin position="296"/>
        <end position="422"/>
    </location>
</feature>
<protein>
    <recommendedName>
        <fullName evidence="3">Disease resistance R13L4/SHOC-2-like LRR domain-containing protein</fullName>
    </recommendedName>
</protein>
<evidence type="ECO:0000313" key="4">
    <source>
        <dbReference type="EMBL" id="KKM66457.1"/>
    </source>
</evidence>
<dbReference type="PANTHER" id="PTHR48051:SF54">
    <property type="entry name" value="LEUCINE-RICH REPEAT-CONTAINING PROTEIN"/>
    <property type="match status" value="1"/>
</dbReference>
<evidence type="ECO:0000256" key="2">
    <source>
        <dbReference type="ARBA" id="ARBA00022737"/>
    </source>
</evidence>
<organism evidence="4">
    <name type="scientific">marine sediment metagenome</name>
    <dbReference type="NCBI Taxonomy" id="412755"/>
    <lineage>
        <taxon>unclassified sequences</taxon>
        <taxon>metagenomes</taxon>
        <taxon>ecological metagenomes</taxon>
    </lineage>
</organism>
<dbReference type="PROSITE" id="PS51450">
    <property type="entry name" value="LRR"/>
    <property type="match status" value="5"/>
</dbReference>
<dbReference type="Pfam" id="PF23598">
    <property type="entry name" value="LRR_14"/>
    <property type="match status" value="2"/>
</dbReference>
<keyword evidence="2" id="KW-0677">Repeat</keyword>
<dbReference type="PANTHER" id="PTHR48051">
    <property type="match status" value="1"/>
</dbReference>
<gene>
    <name evidence="4" type="ORF">LCGC14_1481000</name>
</gene>
<dbReference type="SMART" id="SM00369">
    <property type="entry name" value="LRR_TYP"/>
    <property type="match status" value="8"/>
</dbReference>
<dbReference type="InterPro" id="IPR001611">
    <property type="entry name" value="Leu-rich_rpt"/>
</dbReference>
<name>A0A0F9MBC7_9ZZZZ</name>
<dbReference type="Pfam" id="PF13855">
    <property type="entry name" value="LRR_8"/>
    <property type="match status" value="2"/>
</dbReference>
<dbReference type="GO" id="GO:0005737">
    <property type="term" value="C:cytoplasm"/>
    <property type="evidence" value="ECO:0007669"/>
    <property type="project" value="TreeGrafter"/>
</dbReference>